<evidence type="ECO:0008006" key="3">
    <source>
        <dbReference type="Google" id="ProtNLM"/>
    </source>
</evidence>
<proteinExistence type="predicted"/>
<organism evidence="1 2">
    <name type="scientific">Floricoccus tropicus</name>
    <dbReference type="NCBI Taxonomy" id="1859473"/>
    <lineage>
        <taxon>Bacteria</taxon>
        <taxon>Bacillati</taxon>
        <taxon>Bacillota</taxon>
        <taxon>Bacilli</taxon>
        <taxon>Lactobacillales</taxon>
        <taxon>Streptococcaceae</taxon>
        <taxon>Floricoccus</taxon>
    </lineage>
</organism>
<evidence type="ECO:0000313" key="1">
    <source>
        <dbReference type="EMBL" id="OFI48565.1"/>
    </source>
</evidence>
<dbReference type="Pfam" id="PF11217">
    <property type="entry name" value="DUF3013"/>
    <property type="match status" value="1"/>
</dbReference>
<comment type="caution">
    <text evidence="1">The sequence shown here is derived from an EMBL/GenBank/DDBJ whole genome shotgun (WGS) entry which is preliminary data.</text>
</comment>
<gene>
    <name evidence="1" type="ORF">BG261_06620</name>
</gene>
<dbReference type="Proteomes" id="UP000178622">
    <property type="component" value="Unassembled WGS sequence"/>
</dbReference>
<dbReference type="RefSeq" id="WP_070792960.1">
    <property type="nucleotide sequence ID" value="NZ_MKIR01000024.1"/>
</dbReference>
<dbReference type="EMBL" id="MKIR01000024">
    <property type="protein sequence ID" value="OFI48565.1"/>
    <property type="molecule type" value="Genomic_DNA"/>
</dbReference>
<dbReference type="InterPro" id="IPR021380">
    <property type="entry name" value="DUF3013"/>
</dbReference>
<dbReference type="AlphaFoldDB" id="A0A1E8GJZ8"/>
<protein>
    <recommendedName>
        <fullName evidence="3">DUF3013 domain-containing protein</fullName>
    </recommendedName>
</protein>
<evidence type="ECO:0000313" key="2">
    <source>
        <dbReference type="Proteomes" id="UP000178622"/>
    </source>
</evidence>
<sequence>MAKLGFLSQLNDELDKNFSYDYEINWDKKNHAVELAFLLEAENKDGLAIVDADDVESAENILYEDAVIFYNPQKSSVDAEEYLATIPYSEKGLSKEFIAAFVDFLQETADQGLDDLMDFLADPEAEEFSAKFDAAAFGEKTAALVETEFFKYPRY</sequence>
<reference evidence="2" key="1">
    <citation type="submission" date="2016-09" db="EMBL/GenBank/DDBJ databases">
        <title>Draft genome sequence of a novel species of the family Streptococcaceae isolated from flowers.</title>
        <authorList>
            <person name="Chuah L.-O."/>
            <person name="Yap K.-P."/>
            <person name="Thong K.L."/>
            <person name="Liong M.T."/>
            <person name="Ahmad R."/>
            <person name="Rusul G."/>
        </authorList>
    </citation>
    <scope>NUCLEOTIDE SEQUENCE [LARGE SCALE GENOMIC DNA]</scope>
    <source>
        <strain evidence="2">DF1</strain>
    </source>
</reference>
<dbReference type="Gene3D" id="3.40.50.11250">
    <property type="entry name" value="Protein of unknown function DUF3013"/>
    <property type="match status" value="1"/>
</dbReference>
<accession>A0A1E8GJZ8</accession>
<name>A0A1E8GJZ8_9LACT</name>
<dbReference type="STRING" id="1859473.BG261_06620"/>
<keyword evidence="2" id="KW-1185">Reference proteome</keyword>
<dbReference type="OrthoDB" id="2165293at2"/>